<dbReference type="Pfam" id="PF01370">
    <property type="entry name" value="Epimerase"/>
    <property type="match status" value="1"/>
</dbReference>
<dbReference type="InterPro" id="IPR001509">
    <property type="entry name" value="Epimerase_deHydtase"/>
</dbReference>
<feature type="domain" description="NAD-dependent epimerase/dehydratase" evidence="4">
    <location>
        <begin position="202"/>
        <end position="330"/>
    </location>
</feature>
<keyword evidence="2" id="KW-0520">NAD</keyword>
<accession>A0ABD1ZP04</accession>
<reference evidence="5 6" key="1">
    <citation type="submission" date="2024-09" db="EMBL/GenBank/DDBJ databases">
        <title>Chromosome-scale assembly of Riccia fluitans.</title>
        <authorList>
            <person name="Paukszto L."/>
            <person name="Sawicki J."/>
            <person name="Karawczyk K."/>
            <person name="Piernik-Szablinska J."/>
            <person name="Szczecinska M."/>
            <person name="Mazdziarz M."/>
        </authorList>
    </citation>
    <scope>NUCLEOTIDE SEQUENCE [LARGE SCALE GENOMIC DNA]</scope>
    <source>
        <strain evidence="5">Rf_01</strain>
        <tissue evidence="5">Aerial parts of the thallus</tissue>
    </source>
</reference>
<sequence length="413" mass="45716">MAEGSASLPLPCTLSNSPPTDHSSRACRRLVTERANVQGCIKSQQILLRKQQEITARGCGDCSASGDSFSRYLLHHSIRNRAHGKSWRVNAAKCQAETGAAPANTADNPGRLFIFGFGYTSCALAIDLRNKNWSIAGTCRNSEARSTLENWGFHSLLFNSDNDGEELQGPGLEELQQATHWLVSIPPVGDFGKDPVLAVHGQDLIQAAGRCNVRWIGYLSSTGVYGDWQGEWVDEDTEPRGSLPKALERLAAERGWLNFGRDHGVAVHVFRLGGIYGPGRNAFSTILQNRTRPGLERERRRFTSRIHVADVCQVLTASMDNPSPGRIYNVVDDVPAPREEVFAYARDLLGVRTDEGVTREEANTVPFFSARCEEKRVSNKRIKEELGIRLLHPSYKSGLQEILKDSKRTQSCV</sequence>
<dbReference type="InterPro" id="IPR036291">
    <property type="entry name" value="NAD(P)-bd_dom_sf"/>
</dbReference>
<evidence type="ECO:0000313" key="6">
    <source>
        <dbReference type="Proteomes" id="UP001605036"/>
    </source>
</evidence>
<gene>
    <name evidence="5" type="ORF">R1flu_021301</name>
</gene>
<comment type="caution">
    <text evidence="5">The sequence shown here is derived from an EMBL/GenBank/DDBJ whole genome shotgun (WGS) entry which is preliminary data.</text>
</comment>
<dbReference type="EMBL" id="JBHFFA010000001">
    <property type="protein sequence ID" value="KAL2653173.1"/>
    <property type="molecule type" value="Genomic_DNA"/>
</dbReference>
<proteinExistence type="inferred from homology"/>
<protein>
    <recommendedName>
        <fullName evidence="4">NAD-dependent epimerase/dehydratase domain-containing protein</fullName>
    </recommendedName>
</protein>
<dbReference type="Proteomes" id="UP001605036">
    <property type="component" value="Unassembled WGS sequence"/>
</dbReference>
<evidence type="ECO:0000313" key="5">
    <source>
        <dbReference type="EMBL" id="KAL2653173.1"/>
    </source>
</evidence>
<dbReference type="CDD" id="cd05266">
    <property type="entry name" value="SDR_a4"/>
    <property type="match status" value="1"/>
</dbReference>
<evidence type="ECO:0000256" key="2">
    <source>
        <dbReference type="ARBA" id="ARBA00023027"/>
    </source>
</evidence>
<dbReference type="Gene3D" id="3.40.50.720">
    <property type="entry name" value="NAD(P)-binding Rossmann-like Domain"/>
    <property type="match status" value="1"/>
</dbReference>
<dbReference type="SUPFAM" id="SSF51735">
    <property type="entry name" value="NAD(P)-binding Rossmann-fold domains"/>
    <property type="match status" value="1"/>
</dbReference>
<evidence type="ECO:0000256" key="1">
    <source>
        <dbReference type="ARBA" id="ARBA00007637"/>
    </source>
</evidence>
<organism evidence="5 6">
    <name type="scientific">Riccia fluitans</name>
    <dbReference type="NCBI Taxonomy" id="41844"/>
    <lineage>
        <taxon>Eukaryota</taxon>
        <taxon>Viridiplantae</taxon>
        <taxon>Streptophyta</taxon>
        <taxon>Embryophyta</taxon>
        <taxon>Marchantiophyta</taxon>
        <taxon>Marchantiopsida</taxon>
        <taxon>Marchantiidae</taxon>
        <taxon>Marchantiales</taxon>
        <taxon>Ricciaceae</taxon>
        <taxon>Riccia</taxon>
    </lineage>
</organism>
<keyword evidence="6" id="KW-1185">Reference proteome</keyword>
<comment type="similarity">
    <text evidence="1">Belongs to the NAD(P)-dependent epimerase/dehydratase family.</text>
</comment>
<dbReference type="PANTHER" id="PTHR43574">
    <property type="entry name" value="EPIMERASE-RELATED"/>
    <property type="match status" value="1"/>
</dbReference>
<feature type="region of interest" description="Disordered" evidence="3">
    <location>
        <begin position="1"/>
        <end position="24"/>
    </location>
</feature>
<evidence type="ECO:0000256" key="3">
    <source>
        <dbReference type="SAM" id="MobiDB-lite"/>
    </source>
</evidence>
<dbReference type="AlphaFoldDB" id="A0ABD1ZP04"/>
<evidence type="ECO:0000259" key="4">
    <source>
        <dbReference type="Pfam" id="PF01370"/>
    </source>
</evidence>
<name>A0ABD1ZP04_9MARC</name>